<dbReference type="EMBL" id="JAMYWD010000004">
    <property type="protein sequence ID" value="KAJ4973261.1"/>
    <property type="molecule type" value="Genomic_DNA"/>
</dbReference>
<name>A0A9Q0KN44_9MAGN</name>
<protein>
    <recommendedName>
        <fullName evidence="13">Trichome birefringence-like N-terminal domain-containing protein</fullName>
    </recommendedName>
</protein>
<organism evidence="11 12">
    <name type="scientific">Protea cynaroides</name>
    <dbReference type="NCBI Taxonomy" id="273540"/>
    <lineage>
        <taxon>Eukaryota</taxon>
        <taxon>Viridiplantae</taxon>
        <taxon>Streptophyta</taxon>
        <taxon>Embryophyta</taxon>
        <taxon>Tracheophyta</taxon>
        <taxon>Spermatophyta</taxon>
        <taxon>Magnoliopsida</taxon>
        <taxon>Proteales</taxon>
        <taxon>Proteaceae</taxon>
        <taxon>Protea</taxon>
    </lineage>
</organism>
<feature type="compositionally biased region" description="Acidic residues" evidence="7">
    <location>
        <begin position="85"/>
        <end position="97"/>
    </location>
</feature>
<dbReference type="GO" id="GO:0016020">
    <property type="term" value="C:membrane"/>
    <property type="evidence" value="ECO:0007669"/>
    <property type="project" value="UniProtKB-SubCell"/>
</dbReference>
<evidence type="ECO:0000256" key="5">
    <source>
        <dbReference type="ARBA" id="ARBA00022989"/>
    </source>
</evidence>
<dbReference type="PANTHER" id="PTHR32285">
    <property type="entry name" value="PROTEIN TRICHOME BIREFRINGENCE-LIKE 9-RELATED"/>
    <property type="match status" value="1"/>
</dbReference>
<dbReference type="GO" id="GO:0005794">
    <property type="term" value="C:Golgi apparatus"/>
    <property type="evidence" value="ECO:0007669"/>
    <property type="project" value="TreeGrafter"/>
</dbReference>
<accession>A0A9Q0KN44</accession>
<proteinExistence type="inferred from homology"/>
<dbReference type="OrthoDB" id="630188at2759"/>
<sequence length="452" mass="52336">MPPMKPHLHGRIYNTTKLILLAAIALLLPIIPIYLYDNPYLLPDLSENNPSSFTFVSDNLLPSPSSSGTNNSNETKATTEKTEKPDDDDDDDYDPDDLLETTLRRSCNVFKGEWVPFPEGPYYTNETCGEIYDHQNCLKFGRPDTGFMKWRWKPSDCELKRFNPVWFFKIVRGKTMAFIGDSLARNQMQSLVCLLSHVPVEATYLPNGKGKRFLYTDYNFTIIFFWSPHLVKTTEDRSKGPVPFPLVNLFVDEFDDAWTTQVHMLDYVIISAAQWFWRPSMFYENGRRIGCFACNNKRVRDLTLFYGYSRAFRTAFRAIYGDKNFNGITFLRTYSPGHFDNGAWNEGGTCTRTKPFRSNEKKLEGHERDFYSTQLQEYRTAESEGMKRGLKFRLLDTTHAMLLRPDGHPGPYGHPPEEHRTISDCVHWCLPGPTDTWNELLLHLLKLERSSV</sequence>
<evidence type="ECO:0000256" key="8">
    <source>
        <dbReference type="SAM" id="Phobius"/>
    </source>
</evidence>
<evidence type="ECO:0000256" key="6">
    <source>
        <dbReference type="ARBA" id="ARBA00023136"/>
    </source>
</evidence>
<gene>
    <name evidence="11" type="ORF">NE237_006435</name>
</gene>
<dbReference type="PANTHER" id="PTHR32285:SF48">
    <property type="entry name" value="PROTEIN TRICHOME BIREFRINGENCE-LIKE 19"/>
    <property type="match status" value="1"/>
</dbReference>
<evidence type="ECO:0000259" key="10">
    <source>
        <dbReference type="Pfam" id="PF14416"/>
    </source>
</evidence>
<dbReference type="InterPro" id="IPR029962">
    <property type="entry name" value="TBL"/>
</dbReference>
<comment type="subcellular location">
    <subcellularLocation>
        <location evidence="1">Membrane</location>
        <topology evidence="1">Single-pass membrane protein</topology>
    </subcellularLocation>
</comment>
<evidence type="ECO:0000256" key="7">
    <source>
        <dbReference type="SAM" id="MobiDB-lite"/>
    </source>
</evidence>
<evidence type="ECO:0000256" key="2">
    <source>
        <dbReference type="ARBA" id="ARBA00007727"/>
    </source>
</evidence>
<comment type="caution">
    <text evidence="11">The sequence shown here is derived from an EMBL/GenBank/DDBJ whole genome shotgun (WGS) entry which is preliminary data.</text>
</comment>
<feature type="domain" description="Trichome birefringence-like N-terminal" evidence="10">
    <location>
        <begin position="106"/>
        <end position="158"/>
    </location>
</feature>
<feature type="compositionally biased region" description="Low complexity" evidence="7">
    <location>
        <begin position="59"/>
        <end position="76"/>
    </location>
</feature>
<feature type="region of interest" description="Disordered" evidence="7">
    <location>
        <begin position="56"/>
        <end position="97"/>
    </location>
</feature>
<dbReference type="GO" id="GO:0016413">
    <property type="term" value="F:O-acetyltransferase activity"/>
    <property type="evidence" value="ECO:0007669"/>
    <property type="project" value="InterPro"/>
</dbReference>
<feature type="domain" description="Trichome birefringence-like C-terminal" evidence="9">
    <location>
        <begin position="159"/>
        <end position="443"/>
    </location>
</feature>
<keyword evidence="4" id="KW-0735">Signal-anchor</keyword>
<dbReference type="InterPro" id="IPR025846">
    <property type="entry name" value="TBL_N"/>
</dbReference>
<feature type="transmembrane region" description="Helical" evidence="8">
    <location>
        <begin position="12"/>
        <end position="36"/>
    </location>
</feature>
<keyword evidence="5 8" id="KW-1133">Transmembrane helix</keyword>
<evidence type="ECO:0008006" key="13">
    <source>
        <dbReference type="Google" id="ProtNLM"/>
    </source>
</evidence>
<evidence type="ECO:0000313" key="11">
    <source>
        <dbReference type="EMBL" id="KAJ4973261.1"/>
    </source>
</evidence>
<evidence type="ECO:0000256" key="1">
    <source>
        <dbReference type="ARBA" id="ARBA00004167"/>
    </source>
</evidence>
<dbReference type="Proteomes" id="UP001141806">
    <property type="component" value="Unassembled WGS sequence"/>
</dbReference>
<comment type="similarity">
    <text evidence="2">Belongs to the PC-esterase family. TBL subfamily.</text>
</comment>
<dbReference type="Pfam" id="PF13839">
    <property type="entry name" value="PC-Esterase"/>
    <property type="match status" value="1"/>
</dbReference>
<keyword evidence="3 8" id="KW-0812">Transmembrane</keyword>
<reference evidence="11" key="1">
    <citation type="journal article" date="2023" name="Plant J.">
        <title>The genome of the king protea, Protea cynaroides.</title>
        <authorList>
            <person name="Chang J."/>
            <person name="Duong T.A."/>
            <person name="Schoeman C."/>
            <person name="Ma X."/>
            <person name="Roodt D."/>
            <person name="Barker N."/>
            <person name="Li Z."/>
            <person name="Van de Peer Y."/>
            <person name="Mizrachi E."/>
        </authorList>
    </citation>
    <scope>NUCLEOTIDE SEQUENCE</scope>
    <source>
        <tissue evidence="11">Young leaves</tissue>
    </source>
</reference>
<keyword evidence="6 8" id="KW-0472">Membrane</keyword>
<evidence type="ECO:0000256" key="4">
    <source>
        <dbReference type="ARBA" id="ARBA00022968"/>
    </source>
</evidence>
<evidence type="ECO:0000256" key="3">
    <source>
        <dbReference type="ARBA" id="ARBA00022692"/>
    </source>
</evidence>
<evidence type="ECO:0000259" key="9">
    <source>
        <dbReference type="Pfam" id="PF13839"/>
    </source>
</evidence>
<keyword evidence="12" id="KW-1185">Reference proteome</keyword>
<dbReference type="AlphaFoldDB" id="A0A9Q0KN44"/>
<evidence type="ECO:0000313" key="12">
    <source>
        <dbReference type="Proteomes" id="UP001141806"/>
    </source>
</evidence>
<dbReference type="InterPro" id="IPR026057">
    <property type="entry name" value="TBL_C"/>
</dbReference>
<dbReference type="Pfam" id="PF14416">
    <property type="entry name" value="PMR5N"/>
    <property type="match status" value="1"/>
</dbReference>